<dbReference type="Proteomes" id="UP001596203">
    <property type="component" value="Unassembled WGS sequence"/>
</dbReference>
<sequence>MTLQTQPGTATRAADPDTPLLAIEDLSVTFRTRDQTVYAVRGVDLTVTAGQTLAVIGESGSGKTVTSRAVLGLLPRTATVRGSIRLGDRQMVGLGEKELRQCLGREVGMIFQDPARSLNPTMRIGNQLTEAIRVHLPLGRRQARERAVELLAMVRLPAPARRFHEYPHQLSGGMRQRVMIAIALACQPRLLIADEATTALDVTTQAQIMDLLLDLQQRFDMGLVLISHDMGLAASYADQIAVMYAGRVVERAPTRQMISHVRMPYTRALLDATPRLERPPHAPLPVISGRPPDLTVLHDGCAFAPRCFRVQERCRAERPDLDEQEPGHEWACFFPCEDER</sequence>
<evidence type="ECO:0000256" key="7">
    <source>
        <dbReference type="ARBA" id="ARBA00023136"/>
    </source>
</evidence>
<feature type="domain" description="ABC transporter" evidence="8">
    <location>
        <begin position="21"/>
        <end position="270"/>
    </location>
</feature>
<dbReference type="NCBIfam" id="TIGR01727">
    <property type="entry name" value="oligo_HPY"/>
    <property type="match status" value="1"/>
</dbReference>
<keyword evidence="7" id="KW-0472">Membrane</keyword>
<dbReference type="PANTHER" id="PTHR43297:SF2">
    <property type="entry name" value="DIPEPTIDE TRANSPORT ATP-BINDING PROTEIN DPPD"/>
    <property type="match status" value="1"/>
</dbReference>
<dbReference type="Pfam" id="PF00005">
    <property type="entry name" value="ABC_tran"/>
    <property type="match status" value="1"/>
</dbReference>
<dbReference type="CDD" id="cd03257">
    <property type="entry name" value="ABC_NikE_OppD_transporters"/>
    <property type="match status" value="1"/>
</dbReference>
<evidence type="ECO:0000313" key="10">
    <source>
        <dbReference type="Proteomes" id="UP001596203"/>
    </source>
</evidence>
<evidence type="ECO:0000256" key="5">
    <source>
        <dbReference type="ARBA" id="ARBA00022741"/>
    </source>
</evidence>
<keyword evidence="10" id="KW-1185">Reference proteome</keyword>
<dbReference type="GO" id="GO:0005524">
    <property type="term" value="F:ATP binding"/>
    <property type="evidence" value="ECO:0007669"/>
    <property type="project" value="UniProtKB-KW"/>
</dbReference>
<organism evidence="9 10">
    <name type="scientific">Plantactinospora solaniradicis</name>
    <dbReference type="NCBI Taxonomy" id="1723736"/>
    <lineage>
        <taxon>Bacteria</taxon>
        <taxon>Bacillati</taxon>
        <taxon>Actinomycetota</taxon>
        <taxon>Actinomycetes</taxon>
        <taxon>Micromonosporales</taxon>
        <taxon>Micromonosporaceae</taxon>
        <taxon>Plantactinospora</taxon>
    </lineage>
</organism>
<dbReference type="PROSITE" id="PS50893">
    <property type="entry name" value="ABC_TRANSPORTER_2"/>
    <property type="match status" value="1"/>
</dbReference>
<dbReference type="SMART" id="SM00382">
    <property type="entry name" value="AAA"/>
    <property type="match status" value="1"/>
</dbReference>
<evidence type="ECO:0000256" key="6">
    <source>
        <dbReference type="ARBA" id="ARBA00022840"/>
    </source>
</evidence>
<evidence type="ECO:0000259" key="8">
    <source>
        <dbReference type="PROSITE" id="PS50893"/>
    </source>
</evidence>
<keyword evidence="4" id="KW-1003">Cell membrane</keyword>
<evidence type="ECO:0000256" key="3">
    <source>
        <dbReference type="ARBA" id="ARBA00022448"/>
    </source>
</evidence>
<dbReference type="InterPro" id="IPR013563">
    <property type="entry name" value="Oligopep_ABC_C"/>
</dbReference>
<dbReference type="PANTHER" id="PTHR43297">
    <property type="entry name" value="OLIGOPEPTIDE TRANSPORT ATP-BINDING PROTEIN APPD"/>
    <property type="match status" value="1"/>
</dbReference>
<accession>A0ABW1KNQ5</accession>
<dbReference type="SUPFAM" id="SSF52540">
    <property type="entry name" value="P-loop containing nucleoside triphosphate hydrolases"/>
    <property type="match status" value="1"/>
</dbReference>
<evidence type="ECO:0000256" key="1">
    <source>
        <dbReference type="ARBA" id="ARBA00004202"/>
    </source>
</evidence>
<dbReference type="Pfam" id="PF08352">
    <property type="entry name" value="oligo_HPY"/>
    <property type="match status" value="1"/>
</dbReference>
<gene>
    <name evidence="9" type="ORF">ACFP2T_41150</name>
</gene>
<keyword evidence="5" id="KW-0547">Nucleotide-binding</keyword>
<proteinExistence type="inferred from homology"/>
<protein>
    <submittedName>
        <fullName evidence="9">ABC transporter ATP-binding protein</fullName>
    </submittedName>
</protein>
<keyword evidence="6 9" id="KW-0067">ATP-binding</keyword>
<reference evidence="10" key="1">
    <citation type="journal article" date="2019" name="Int. J. Syst. Evol. Microbiol.">
        <title>The Global Catalogue of Microorganisms (GCM) 10K type strain sequencing project: providing services to taxonomists for standard genome sequencing and annotation.</title>
        <authorList>
            <consortium name="The Broad Institute Genomics Platform"/>
            <consortium name="The Broad Institute Genome Sequencing Center for Infectious Disease"/>
            <person name="Wu L."/>
            <person name="Ma J."/>
        </authorList>
    </citation>
    <scope>NUCLEOTIDE SEQUENCE [LARGE SCALE GENOMIC DNA]</scope>
    <source>
        <strain evidence="10">ZS-35-S2</strain>
    </source>
</reference>
<dbReference type="Gene3D" id="3.40.50.300">
    <property type="entry name" value="P-loop containing nucleotide triphosphate hydrolases"/>
    <property type="match status" value="1"/>
</dbReference>
<dbReference type="PROSITE" id="PS00211">
    <property type="entry name" value="ABC_TRANSPORTER_1"/>
    <property type="match status" value="1"/>
</dbReference>
<dbReference type="InterPro" id="IPR003593">
    <property type="entry name" value="AAA+_ATPase"/>
</dbReference>
<dbReference type="InterPro" id="IPR017871">
    <property type="entry name" value="ABC_transporter-like_CS"/>
</dbReference>
<dbReference type="InterPro" id="IPR027417">
    <property type="entry name" value="P-loop_NTPase"/>
</dbReference>
<name>A0ABW1KNQ5_9ACTN</name>
<keyword evidence="3" id="KW-0813">Transport</keyword>
<evidence type="ECO:0000256" key="4">
    <source>
        <dbReference type="ARBA" id="ARBA00022475"/>
    </source>
</evidence>
<dbReference type="RefSeq" id="WP_377432174.1">
    <property type="nucleotide sequence ID" value="NZ_JBHSPR010000060.1"/>
</dbReference>
<dbReference type="InterPro" id="IPR050388">
    <property type="entry name" value="ABC_Ni/Peptide_Import"/>
</dbReference>
<dbReference type="InterPro" id="IPR003439">
    <property type="entry name" value="ABC_transporter-like_ATP-bd"/>
</dbReference>
<dbReference type="EMBL" id="JBHSPR010000060">
    <property type="protein sequence ID" value="MFC6022552.1"/>
    <property type="molecule type" value="Genomic_DNA"/>
</dbReference>
<comment type="subcellular location">
    <subcellularLocation>
        <location evidence="1">Cell membrane</location>
        <topology evidence="1">Peripheral membrane protein</topology>
    </subcellularLocation>
</comment>
<evidence type="ECO:0000313" key="9">
    <source>
        <dbReference type="EMBL" id="MFC6022552.1"/>
    </source>
</evidence>
<comment type="caution">
    <text evidence="9">The sequence shown here is derived from an EMBL/GenBank/DDBJ whole genome shotgun (WGS) entry which is preliminary data.</text>
</comment>
<evidence type="ECO:0000256" key="2">
    <source>
        <dbReference type="ARBA" id="ARBA00005417"/>
    </source>
</evidence>
<comment type="similarity">
    <text evidence="2">Belongs to the ABC transporter superfamily.</text>
</comment>